<dbReference type="Proteomes" id="UP001264519">
    <property type="component" value="Unassembled WGS sequence"/>
</dbReference>
<evidence type="ECO:0000256" key="3">
    <source>
        <dbReference type="ARBA" id="ARBA00022989"/>
    </source>
</evidence>
<sequence length="566" mass="64114">MTQTAAPNRRLIAWFIGTTLFTFTVLMHITFPNLGGTGLRMPQNATVWMGFGVMMAIAMWPAARGTIRYSNFHIGLGLLLLALWLPFLWSWNDASLIALPRMLTVTAGAILLLGLAQLQLTRRDWWWLGFAILLGALLETALSYVQLYWLEPGNWLGYDVARRQPYGIFQQRNVLASFLVTGLAVSAWLLGEAWKSWQRAITLLAPLCMPAILWFNGSLTGWLAALIVIPMLLIHLRGLDSSHFKRWGGALVLGCLLAGVLWTIEMAGLPRSADSIANNTGARWHVYTHSLRMIAEHPLAGWGYGRFQHDFLYSFADWRAAQPINQPEIVEPYIRQTFSHPHNELLLWGVEGGLLPMLAILVFGGWALWHFFTHSPRGERLLLASLLTPLSLHSMTELPFYQSLTSWLSFLLLIHFASCRCWPIKEAKNRYTFIIKSGACVFLPLFILFTATHLHTLWKIQEITHPESETSKTDAISSIINPLGIPATLEFYIMTHQLRIASKLGEEGYINRYLKWADTYRKKRPSPEIFFNISTARGLLDNSAMHKHETLEIEHLFPASKISLDG</sequence>
<dbReference type="EMBL" id="JARWAK010000002">
    <property type="protein sequence ID" value="MDR5865953.1"/>
    <property type="molecule type" value="Genomic_DNA"/>
</dbReference>
<dbReference type="InterPro" id="IPR051533">
    <property type="entry name" value="WaaL-like"/>
</dbReference>
<feature type="transmembrane region" description="Helical" evidence="5">
    <location>
        <begin position="12"/>
        <end position="31"/>
    </location>
</feature>
<feature type="domain" description="O-antigen ligase-related" evidence="6">
    <location>
        <begin position="207"/>
        <end position="359"/>
    </location>
</feature>
<keyword evidence="10" id="KW-1185">Reference proteome</keyword>
<feature type="transmembrane region" description="Helical" evidence="5">
    <location>
        <begin position="97"/>
        <end position="118"/>
    </location>
</feature>
<dbReference type="RefSeq" id="WP_309651551.1">
    <property type="nucleotide sequence ID" value="NZ_JARWAK010000002.1"/>
</dbReference>
<organism evidence="9 10">
    <name type="scientific">Halomonas koreensis</name>
    <dbReference type="NCBI Taxonomy" id="245385"/>
    <lineage>
        <taxon>Bacteria</taxon>
        <taxon>Pseudomonadati</taxon>
        <taxon>Pseudomonadota</taxon>
        <taxon>Gammaproteobacteria</taxon>
        <taxon>Oceanospirillales</taxon>
        <taxon>Halomonadaceae</taxon>
        <taxon>Halomonas</taxon>
    </lineage>
</organism>
<name>A0ABU1G053_9GAMM</name>
<protein>
    <submittedName>
        <fullName evidence="9">Wzy polymerase domain-containing protein</fullName>
    </submittedName>
</protein>
<evidence type="ECO:0000256" key="5">
    <source>
        <dbReference type="SAM" id="Phobius"/>
    </source>
</evidence>
<dbReference type="Pfam" id="PF15864">
    <property type="entry name" value="PglL_A"/>
    <property type="match status" value="1"/>
</dbReference>
<comment type="subcellular location">
    <subcellularLocation>
        <location evidence="1">Membrane</location>
        <topology evidence="1">Multi-pass membrane protein</topology>
    </subcellularLocation>
</comment>
<feature type="transmembrane region" description="Helical" evidence="5">
    <location>
        <begin position="169"/>
        <end position="190"/>
    </location>
</feature>
<keyword evidence="4 5" id="KW-0472">Membrane</keyword>
<feature type="transmembrane region" description="Helical" evidence="5">
    <location>
        <begin position="246"/>
        <end position="264"/>
    </location>
</feature>
<dbReference type="PANTHER" id="PTHR37422">
    <property type="entry name" value="TEICHURONIC ACID BIOSYNTHESIS PROTEIN TUAE"/>
    <property type="match status" value="1"/>
</dbReference>
<feature type="transmembrane region" description="Helical" evidence="5">
    <location>
        <begin position="434"/>
        <end position="455"/>
    </location>
</feature>
<evidence type="ECO:0000259" key="6">
    <source>
        <dbReference type="Pfam" id="PF04932"/>
    </source>
</evidence>
<dbReference type="Pfam" id="PF04932">
    <property type="entry name" value="Wzy_C"/>
    <property type="match status" value="1"/>
</dbReference>
<evidence type="ECO:0000313" key="10">
    <source>
        <dbReference type="Proteomes" id="UP001264519"/>
    </source>
</evidence>
<feature type="transmembrane region" description="Helical" evidence="5">
    <location>
        <begin position="221"/>
        <end position="239"/>
    </location>
</feature>
<evidence type="ECO:0000259" key="8">
    <source>
        <dbReference type="Pfam" id="PF15864"/>
    </source>
</evidence>
<feature type="transmembrane region" description="Helical" evidence="5">
    <location>
        <begin position="43"/>
        <end position="60"/>
    </location>
</feature>
<comment type="caution">
    <text evidence="9">The sequence shown here is derived from an EMBL/GenBank/DDBJ whole genome shotgun (WGS) entry which is preliminary data.</text>
</comment>
<feature type="transmembrane region" description="Helical" evidence="5">
    <location>
        <begin position="404"/>
        <end position="422"/>
    </location>
</feature>
<dbReference type="InterPro" id="IPR007016">
    <property type="entry name" value="O-antigen_ligase-rel_domated"/>
</dbReference>
<dbReference type="Pfam" id="PF11846">
    <property type="entry name" value="Wzy_C_2"/>
    <property type="match status" value="1"/>
</dbReference>
<feature type="transmembrane region" description="Helical" evidence="5">
    <location>
        <begin position="345"/>
        <end position="369"/>
    </location>
</feature>
<evidence type="ECO:0000256" key="2">
    <source>
        <dbReference type="ARBA" id="ARBA00022692"/>
    </source>
</evidence>
<reference evidence="9 10" key="1">
    <citation type="submission" date="2023-04" db="EMBL/GenBank/DDBJ databases">
        <title>A long-awaited taxogenomic arrangement of the family Halomonadaceae.</title>
        <authorList>
            <person name="De La Haba R."/>
            <person name="Chuvochina M."/>
            <person name="Wittouck S."/>
            <person name="Arahal D.R."/>
            <person name="Sanchez-Porro C."/>
            <person name="Hugenholtz P."/>
            <person name="Ventosa A."/>
        </authorList>
    </citation>
    <scope>NUCLEOTIDE SEQUENCE [LARGE SCALE GENOMIC DNA]</scope>
    <source>
        <strain evidence="9 10">DSM 23530</strain>
    </source>
</reference>
<feature type="domain" description="Virulence factor membrane-bound polymerase C-terminal" evidence="7">
    <location>
        <begin position="382"/>
        <end position="561"/>
    </location>
</feature>
<evidence type="ECO:0000256" key="4">
    <source>
        <dbReference type="ARBA" id="ARBA00023136"/>
    </source>
</evidence>
<keyword evidence="3 5" id="KW-1133">Transmembrane helix</keyword>
<feature type="domain" description="Protein glycosylation ligase" evidence="8">
    <location>
        <begin position="165"/>
        <end position="190"/>
    </location>
</feature>
<evidence type="ECO:0000313" key="9">
    <source>
        <dbReference type="EMBL" id="MDR5865953.1"/>
    </source>
</evidence>
<accession>A0ABU1G053</accession>
<proteinExistence type="predicted"/>
<gene>
    <name evidence="9" type="ORF">QC818_04000</name>
</gene>
<feature type="transmembrane region" description="Helical" evidence="5">
    <location>
        <begin position="72"/>
        <end position="91"/>
    </location>
</feature>
<evidence type="ECO:0000256" key="1">
    <source>
        <dbReference type="ARBA" id="ARBA00004141"/>
    </source>
</evidence>
<dbReference type="InterPro" id="IPR021797">
    <property type="entry name" value="Wzy_C_2"/>
</dbReference>
<evidence type="ECO:0000259" key="7">
    <source>
        <dbReference type="Pfam" id="PF11846"/>
    </source>
</evidence>
<dbReference type="PANTHER" id="PTHR37422:SF21">
    <property type="entry name" value="EXOQ-LIKE PROTEIN"/>
    <property type="match status" value="1"/>
</dbReference>
<feature type="transmembrane region" description="Helical" evidence="5">
    <location>
        <begin position="125"/>
        <end position="149"/>
    </location>
</feature>
<keyword evidence="2 5" id="KW-0812">Transmembrane</keyword>
<dbReference type="InterPro" id="IPR031726">
    <property type="entry name" value="PglL_A"/>
</dbReference>